<dbReference type="CDD" id="cd00093">
    <property type="entry name" value="HTH_XRE"/>
    <property type="match status" value="1"/>
</dbReference>
<gene>
    <name evidence="2" type="ORF">HYQ56_0085</name>
</gene>
<evidence type="ECO:0000259" key="1">
    <source>
        <dbReference type="PROSITE" id="PS50943"/>
    </source>
</evidence>
<dbReference type="GO" id="GO:0003677">
    <property type="term" value="F:DNA binding"/>
    <property type="evidence" value="ECO:0007669"/>
    <property type="project" value="InterPro"/>
</dbReference>
<sequence>MSFFINLIRGVIKMTIGEALKEEQKRLGLTSEAMAAGVITKGTYSKVVNGKQRLSSDLLVEILFKHDIDVSDFFEMIKSTYMSKEKFEEKILTKKFKLALDNHEIQKAKKIALKLRNTSNNPYLLWQFQIALAYLEHTENELTIEFKNKIVNEINQTDNWTENIDVLRLFTNSMQILSVERVDVEMRVFFHRVSRSNNISESMQERYAIVCDNYLHFLFDRCIRCGENYNNSHENVKSAINYLCDLDSTAHLMIYKVTGTYYKYVFDKKFDDAKKIRQELLSLGCTAGVKNWPI</sequence>
<dbReference type="AlphaFoldDB" id="A0AAW4DLR8"/>
<dbReference type="PROSITE" id="PS50943">
    <property type="entry name" value="HTH_CROC1"/>
    <property type="match status" value="1"/>
</dbReference>
<proteinExistence type="predicted"/>
<protein>
    <submittedName>
        <fullName evidence="2">Transcriptional regulator</fullName>
    </submittedName>
</protein>
<feature type="domain" description="HTH cro/C1-type" evidence="1">
    <location>
        <begin position="20"/>
        <end position="73"/>
    </location>
</feature>
<evidence type="ECO:0000313" key="3">
    <source>
        <dbReference type="Proteomes" id="UP001194414"/>
    </source>
</evidence>
<dbReference type="InterPro" id="IPR001387">
    <property type="entry name" value="Cro/C1-type_HTH"/>
</dbReference>
<accession>A0AAW4DLR8</accession>
<dbReference type="SUPFAM" id="SSF47413">
    <property type="entry name" value="lambda repressor-like DNA-binding domains"/>
    <property type="match status" value="1"/>
</dbReference>
<organism evidence="2 3">
    <name type="scientific">Lactobacillus crispatus</name>
    <dbReference type="NCBI Taxonomy" id="47770"/>
    <lineage>
        <taxon>Bacteria</taxon>
        <taxon>Bacillati</taxon>
        <taxon>Bacillota</taxon>
        <taxon>Bacilli</taxon>
        <taxon>Lactobacillales</taxon>
        <taxon>Lactobacillaceae</taxon>
        <taxon>Lactobacillus</taxon>
    </lineage>
</organism>
<dbReference type="Gene3D" id="1.25.40.10">
    <property type="entry name" value="Tetratricopeptide repeat domain"/>
    <property type="match status" value="1"/>
</dbReference>
<dbReference type="EMBL" id="JACCPP010000002">
    <property type="protein sequence ID" value="MBI1707108.1"/>
    <property type="molecule type" value="Genomic_DNA"/>
</dbReference>
<name>A0AAW4DLR8_9LACO</name>
<dbReference type="InterPro" id="IPR010982">
    <property type="entry name" value="Lambda_DNA-bd_dom_sf"/>
</dbReference>
<dbReference type="Proteomes" id="UP001194414">
    <property type="component" value="Unassembled WGS sequence"/>
</dbReference>
<evidence type="ECO:0000313" key="2">
    <source>
        <dbReference type="EMBL" id="MBI1707108.1"/>
    </source>
</evidence>
<comment type="caution">
    <text evidence="2">The sequence shown here is derived from an EMBL/GenBank/DDBJ whole genome shotgun (WGS) entry which is preliminary data.</text>
</comment>
<dbReference type="InterPro" id="IPR011990">
    <property type="entry name" value="TPR-like_helical_dom_sf"/>
</dbReference>
<reference evidence="2" key="1">
    <citation type="submission" date="2020-07" db="EMBL/GenBank/DDBJ databases">
        <title>Comparative genomics analyses of Lactobacillus crispatus isolated from different ecological niches.</title>
        <authorList>
            <person name="Mancino W."/>
            <person name="Mancabelli L."/>
            <person name="Lugli G.A."/>
            <person name="Milani C."/>
            <person name="Viappiani A."/>
            <person name="Anzalone R."/>
            <person name="Longhi G."/>
            <person name="Ventura M."/>
            <person name="Turroni F."/>
        </authorList>
    </citation>
    <scope>NUCLEOTIDE SEQUENCE</scope>
    <source>
        <strain evidence="2">LB65</strain>
    </source>
</reference>